<evidence type="ECO:0000256" key="1">
    <source>
        <dbReference type="SAM" id="MobiDB-lite"/>
    </source>
</evidence>
<dbReference type="AlphaFoldDB" id="A0A0L0DAX7"/>
<feature type="region of interest" description="Disordered" evidence="1">
    <location>
        <begin position="1015"/>
        <end position="1069"/>
    </location>
</feature>
<feature type="compositionally biased region" description="Gly residues" evidence="1">
    <location>
        <begin position="79"/>
        <end position="92"/>
    </location>
</feature>
<protein>
    <submittedName>
        <fullName evidence="2">Uncharacterized protein</fullName>
    </submittedName>
</protein>
<dbReference type="GeneID" id="25564817"/>
<dbReference type="PANTHER" id="PTHR48151:SF3">
    <property type="entry name" value="SH3 DOMAIN-CONTAINING PROTEIN"/>
    <property type="match status" value="1"/>
</dbReference>
<dbReference type="PANTHER" id="PTHR48151">
    <property type="entry name" value="SH3 DOMAIN-CONTAINING PROTEIN"/>
    <property type="match status" value="1"/>
</dbReference>
<feature type="region of interest" description="Disordered" evidence="1">
    <location>
        <begin position="967"/>
        <end position="1001"/>
    </location>
</feature>
<dbReference type="Proteomes" id="UP000054408">
    <property type="component" value="Unassembled WGS sequence"/>
</dbReference>
<dbReference type="RefSeq" id="XP_013757815.1">
    <property type="nucleotide sequence ID" value="XM_013902361.1"/>
</dbReference>
<feature type="region of interest" description="Disordered" evidence="1">
    <location>
        <begin position="68"/>
        <end position="99"/>
    </location>
</feature>
<evidence type="ECO:0000313" key="2">
    <source>
        <dbReference type="EMBL" id="KNC49390.1"/>
    </source>
</evidence>
<organism evidence="2 3">
    <name type="scientific">Thecamonas trahens ATCC 50062</name>
    <dbReference type="NCBI Taxonomy" id="461836"/>
    <lineage>
        <taxon>Eukaryota</taxon>
        <taxon>Apusozoa</taxon>
        <taxon>Apusomonadida</taxon>
        <taxon>Apusomonadidae</taxon>
        <taxon>Thecamonas</taxon>
    </lineage>
</organism>
<dbReference type="OrthoDB" id="5971719at2759"/>
<reference evidence="2 3" key="1">
    <citation type="submission" date="2010-05" db="EMBL/GenBank/DDBJ databases">
        <title>The Genome Sequence of Thecamonas trahens ATCC 50062.</title>
        <authorList>
            <consortium name="The Broad Institute Genome Sequencing Platform"/>
            <person name="Russ C."/>
            <person name="Cuomo C."/>
            <person name="Shea T."/>
            <person name="Young S.K."/>
            <person name="Zeng Q."/>
            <person name="Koehrsen M."/>
            <person name="Haas B."/>
            <person name="Borodovsky M."/>
            <person name="Guigo R."/>
            <person name="Alvarado L."/>
            <person name="Berlin A."/>
            <person name="Bochicchio J."/>
            <person name="Borenstein D."/>
            <person name="Chapman S."/>
            <person name="Chen Z."/>
            <person name="Freedman E."/>
            <person name="Gellesch M."/>
            <person name="Goldberg J."/>
            <person name="Griggs A."/>
            <person name="Gujja S."/>
            <person name="Heilman E."/>
            <person name="Heiman D."/>
            <person name="Hepburn T."/>
            <person name="Howarth C."/>
            <person name="Jen D."/>
            <person name="Larson L."/>
            <person name="Mehta T."/>
            <person name="Park D."/>
            <person name="Pearson M."/>
            <person name="Roberts A."/>
            <person name="Saif S."/>
            <person name="Shenoy N."/>
            <person name="Sisk P."/>
            <person name="Stolte C."/>
            <person name="Sykes S."/>
            <person name="Thomson T."/>
            <person name="Walk T."/>
            <person name="White J."/>
            <person name="Yandava C."/>
            <person name="Burger G."/>
            <person name="Gray M.W."/>
            <person name="Holland P.W.H."/>
            <person name="King N."/>
            <person name="Lang F.B.F."/>
            <person name="Roger A.J."/>
            <person name="Ruiz-Trillo I."/>
            <person name="Lander E."/>
            <person name="Nusbaum C."/>
        </authorList>
    </citation>
    <scope>NUCLEOTIDE SEQUENCE [LARGE SCALE GENOMIC DNA]</scope>
    <source>
        <strain evidence="2 3">ATCC 50062</strain>
    </source>
</reference>
<accession>A0A0L0DAX7</accession>
<dbReference type="SUPFAM" id="SSF48371">
    <property type="entry name" value="ARM repeat"/>
    <property type="match status" value="1"/>
</dbReference>
<feature type="compositionally biased region" description="Low complexity" evidence="1">
    <location>
        <begin position="1016"/>
        <end position="1035"/>
    </location>
</feature>
<evidence type="ECO:0000313" key="3">
    <source>
        <dbReference type="Proteomes" id="UP000054408"/>
    </source>
</evidence>
<dbReference type="EMBL" id="GL349455">
    <property type="protein sequence ID" value="KNC49390.1"/>
    <property type="molecule type" value="Genomic_DNA"/>
</dbReference>
<dbReference type="STRING" id="461836.A0A0L0DAX7"/>
<gene>
    <name evidence="2" type="ORF">AMSG_05390</name>
</gene>
<dbReference type="InterPro" id="IPR053296">
    <property type="entry name" value="TSET_member_tstB"/>
</dbReference>
<proteinExistence type="predicted"/>
<feature type="compositionally biased region" description="Basic and acidic residues" evidence="1">
    <location>
        <begin position="967"/>
        <end position="978"/>
    </location>
</feature>
<sequence length="1087" mass="112782">MSRGEDGGLRQTNQYLAGRLPVSANAARFHLLELSDALLVESSSPDAVSSASQLGTLGAVPVAGLGLAHGSDHGRGGGDVDGGGTGEAQGGGKADRGEMTAGGSLAEVDASGADAVAVSAIPIALADDEALKRLGSSKINAALKGGLMYPEIVVETPRFAAAVVAALAAVSDKKALRALYALLPPLARQLSSMQLLASLIRTAVAELDAPSLTRRLWGIRMTTSVLRSLQRRIEIADNASALLASALDGVAPDDAAHFAAELEELVILGAHGGRLPISARSRVSDSMRVLVEGHAPQFLSWLVGLVGSLDDRSQKKGSRLRHMFGRSSKLEPALLQAHAFTALGLVFPRAIEGYPPLVAGLASDSPDVIRASLHALRPFAQSSPSALLGSMQRFLQGKMLAQPESPGGPLTRRALVRLLHPLLSEVDDPHMPDVLRTLLVLAADAVPMVAVAAVDALVSLPQTSLAGTKVLRPPELPVPTSSSDPLPALRDAVAIVSDAAAAGLSLDSFIVERLALLLATNCRVQQHRVLRVVEATARRLESPTAVSALTSVAARVRALAGSRAAFVSAAALSALVWCAPGACEARHVVLAFEAALSARALSARLLAKVFTSLASRVLIAPALAAPALALIATWARELPESVDPDMIVNFLRKLIRVGATKAARSEYKEAALSAVFGMLDLPRRSGPRAGAALCRLHAALFWWLGEHANYLIGERQEQTASLDAALLDEAPTATSSPAMRAVVARLEHAVATADREGARLAALALAKLALRSGDPLRIQVYEFLHMASADPGLRLYWLLAPVLSLLDEAYSARAELARRLDAAGGFGLSPRDLAWLREQHATLLAKFGGIASLPTQFYPIGIASARLLGGSTQRRSTTAASAASSDHGARLSASPDFGVLSLELAPVAQAAPPPQAASRPNSGLAELASAFGNMGAAELASAFAAPAPAPQPAPLPDLPAPRRPELERLDVESPRRGSVDGGASSLATSIPIDSWPNSRTLDESDSQLLATACNYSSSPPSSFCLSDSDGGLSSDNELTPPSSRPSPSVFAPSPLPDSQPASQPMGGVVQIGHVDPAFATKFDAAFG</sequence>
<dbReference type="InterPro" id="IPR016024">
    <property type="entry name" value="ARM-type_fold"/>
</dbReference>
<name>A0A0L0DAX7_THETB</name>
<keyword evidence="3" id="KW-1185">Reference proteome</keyword>